<evidence type="ECO:0000313" key="5">
    <source>
        <dbReference type="Proteomes" id="UP000034207"/>
    </source>
</evidence>
<name>A0A0G0M3L5_UNCC2</name>
<dbReference type="Gene3D" id="4.10.520.10">
    <property type="entry name" value="IHF-like DNA-binding proteins"/>
    <property type="match status" value="1"/>
</dbReference>
<gene>
    <name evidence="4" type="ORF">UT18_C0006G0043</name>
</gene>
<dbReference type="GO" id="GO:0030261">
    <property type="term" value="P:chromosome condensation"/>
    <property type="evidence" value="ECO:0007669"/>
    <property type="project" value="UniProtKB-KW"/>
</dbReference>
<dbReference type="GO" id="GO:0030527">
    <property type="term" value="F:structural constituent of chromatin"/>
    <property type="evidence" value="ECO:0007669"/>
    <property type="project" value="InterPro"/>
</dbReference>
<dbReference type="Proteomes" id="UP000034207">
    <property type="component" value="Unassembled WGS sequence"/>
</dbReference>
<sequence length="90" mass="10239">MTKQQFVDTLSKETGMSKKNVEMFLGKFTKIVTENIVRGEKVAITGFGTFDLGKRAARRGRNPQSGDYINIPEMKMPRFRAGKRLKEAVR</sequence>
<accession>A0A0G0M3L5</accession>
<dbReference type="PANTHER" id="PTHR33175">
    <property type="entry name" value="DNA-BINDING PROTEIN HU"/>
    <property type="match status" value="1"/>
</dbReference>
<evidence type="ECO:0000256" key="1">
    <source>
        <dbReference type="ARBA" id="ARBA00023067"/>
    </source>
</evidence>
<evidence type="ECO:0000256" key="2">
    <source>
        <dbReference type="ARBA" id="ARBA00023125"/>
    </source>
</evidence>
<dbReference type="SUPFAM" id="SSF47729">
    <property type="entry name" value="IHF-like DNA-binding proteins"/>
    <property type="match status" value="1"/>
</dbReference>
<dbReference type="PANTHER" id="PTHR33175:SF3">
    <property type="entry name" value="DNA-BINDING PROTEIN HU-BETA"/>
    <property type="match status" value="1"/>
</dbReference>
<organism evidence="4 5">
    <name type="scientific">candidate division CPR2 bacterium GW2011_GWC2_39_10</name>
    <dbReference type="NCBI Taxonomy" id="1618345"/>
    <lineage>
        <taxon>Bacteria</taxon>
        <taxon>Bacteria division CPR2</taxon>
    </lineage>
</organism>
<evidence type="ECO:0000256" key="3">
    <source>
        <dbReference type="RuleBase" id="RU003939"/>
    </source>
</evidence>
<dbReference type="GO" id="GO:0003677">
    <property type="term" value="F:DNA binding"/>
    <property type="evidence" value="ECO:0007669"/>
    <property type="project" value="UniProtKB-KW"/>
</dbReference>
<dbReference type="InterPro" id="IPR000119">
    <property type="entry name" value="Hist_DNA-bd"/>
</dbReference>
<dbReference type="SMART" id="SM00411">
    <property type="entry name" value="BHL"/>
    <property type="match status" value="1"/>
</dbReference>
<keyword evidence="2" id="KW-0238">DNA-binding</keyword>
<protein>
    <submittedName>
        <fullName evidence="4">Histone-like protein</fullName>
    </submittedName>
</protein>
<dbReference type="EMBL" id="LBVV01000006">
    <property type="protein sequence ID" value="KKQ94945.1"/>
    <property type="molecule type" value="Genomic_DNA"/>
</dbReference>
<reference evidence="4 5" key="1">
    <citation type="journal article" date="2015" name="Nature">
        <title>rRNA introns, odd ribosomes, and small enigmatic genomes across a large radiation of phyla.</title>
        <authorList>
            <person name="Brown C.T."/>
            <person name="Hug L.A."/>
            <person name="Thomas B.C."/>
            <person name="Sharon I."/>
            <person name="Castelle C.J."/>
            <person name="Singh A."/>
            <person name="Wilkins M.J."/>
            <person name="Williams K.H."/>
            <person name="Banfield J.F."/>
        </authorList>
    </citation>
    <scope>NUCLEOTIDE SEQUENCE [LARGE SCALE GENOMIC DNA]</scope>
</reference>
<dbReference type="CDD" id="cd13831">
    <property type="entry name" value="HU"/>
    <property type="match status" value="1"/>
</dbReference>
<evidence type="ECO:0000313" key="4">
    <source>
        <dbReference type="EMBL" id="KKQ94945.1"/>
    </source>
</evidence>
<keyword evidence="1" id="KW-0226">DNA condensation</keyword>
<dbReference type="Pfam" id="PF00216">
    <property type="entry name" value="Bac_DNA_binding"/>
    <property type="match status" value="1"/>
</dbReference>
<comment type="caution">
    <text evidence="4">The sequence shown here is derived from an EMBL/GenBank/DDBJ whole genome shotgun (WGS) entry which is preliminary data.</text>
</comment>
<dbReference type="AlphaFoldDB" id="A0A0G0M3L5"/>
<proteinExistence type="inferred from homology"/>
<dbReference type="InterPro" id="IPR010992">
    <property type="entry name" value="IHF-like_DNA-bd_dom_sf"/>
</dbReference>
<dbReference type="STRING" id="1618345.UT18_C0006G0043"/>
<dbReference type="PRINTS" id="PR01727">
    <property type="entry name" value="DNABINDINGHU"/>
</dbReference>
<comment type="similarity">
    <text evidence="3">Belongs to the bacterial histone-like protein family.</text>
</comment>